<comment type="caution">
    <text evidence="1">The sequence shown here is derived from an EMBL/GenBank/DDBJ whole genome shotgun (WGS) entry which is preliminary data.</text>
</comment>
<keyword evidence="2" id="KW-1185">Reference proteome</keyword>
<protein>
    <submittedName>
        <fullName evidence="1">Uncharacterized protein</fullName>
    </submittedName>
</protein>
<reference evidence="2" key="1">
    <citation type="journal article" date="2017" name="Nat. Microbiol.">
        <title>Global analysis of biosynthetic gene clusters reveals vast potential of secondary metabolite production in Penicillium species.</title>
        <authorList>
            <person name="Nielsen J.C."/>
            <person name="Grijseels S."/>
            <person name="Prigent S."/>
            <person name="Ji B."/>
            <person name="Dainat J."/>
            <person name="Nielsen K.F."/>
            <person name="Frisvad J.C."/>
            <person name="Workman M."/>
            <person name="Nielsen J."/>
        </authorList>
    </citation>
    <scope>NUCLEOTIDE SEQUENCE [LARGE SCALE GENOMIC DNA]</scope>
    <source>
        <strain evidence="2">IBT 13039</strain>
    </source>
</reference>
<dbReference type="Proteomes" id="UP000191691">
    <property type="component" value="Unassembled WGS sequence"/>
</dbReference>
<accession>A0A1V6VTS2</accession>
<sequence length="60" mass="7173">SPPVHRQRWLSGNTRQMYRHDTTKLSWTRPKALGLLEAQTRLRQSPILLILLWLFARLNH</sequence>
<feature type="non-terminal residue" evidence="1">
    <location>
        <position position="60"/>
    </location>
</feature>
<dbReference type="AlphaFoldDB" id="A0A1V6VTS2"/>
<dbReference type="EMBL" id="MOOB01000458">
    <property type="protein sequence ID" value="OQE54058.1"/>
    <property type="molecule type" value="Genomic_DNA"/>
</dbReference>
<feature type="non-terminal residue" evidence="1">
    <location>
        <position position="1"/>
    </location>
</feature>
<proteinExistence type="predicted"/>
<evidence type="ECO:0000313" key="2">
    <source>
        <dbReference type="Proteomes" id="UP000191691"/>
    </source>
</evidence>
<evidence type="ECO:0000313" key="1">
    <source>
        <dbReference type="EMBL" id="OQE54058.1"/>
    </source>
</evidence>
<name>A0A1V6VTS2_PENNA</name>
<gene>
    <name evidence="1" type="ORF">PENNAL_c0458G09627</name>
</gene>
<organism evidence="1 2">
    <name type="scientific">Penicillium nalgiovense</name>
    <dbReference type="NCBI Taxonomy" id="60175"/>
    <lineage>
        <taxon>Eukaryota</taxon>
        <taxon>Fungi</taxon>
        <taxon>Dikarya</taxon>
        <taxon>Ascomycota</taxon>
        <taxon>Pezizomycotina</taxon>
        <taxon>Eurotiomycetes</taxon>
        <taxon>Eurotiomycetidae</taxon>
        <taxon>Eurotiales</taxon>
        <taxon>Aspergillaceae</taxon>
        <taxon>Penicillium</taxon>
    </lineage>
</organism>